<name>A0ABN8ISQ8_9NEOP</name>
<dbReference type="Proteomes" id="UP000837857">
    <property type="component" value="Chromosome 4"/>
</dbReference>
<organism evidence="1 2">
    <name type="scientific">Iphiclides podalirius</name>
    <name type="common">scarce swallowtail</name>
    <dbReference type="NCBI Taxonomy" id="110791"/>
    <lineage>
        <taxon>Eukaryota</taxon>
        <taxon>Metazoa</taxon>
        <taxon>Ecdysozoa</taxon>
        <taxon>Arthropoda</taxon>
        <taxon>Hexapoda</taxon>
        <taxon>Insecta</taxon>
        <taxon>Pterygota</taxon>
        <taxon>Neoptera</taxon>
        <taxon>Endopterygota</taxon>
        <taxon>Lepidoptera</taxon>
        <taxon>Glossata</taxon>
        <taxon>Ditrysia</taxon>
        <taxon>Papilionoidea</taxon>
        <taxon>Papilionidae</taxon>
        <taxon>Papilioninae</taxon>
        <taxon>Iphiclides</taxon>
    </lineage>
</organism>
<sequence>MPLKMVPERWWGRLPALAAGPSSFQLAFTKKTTPFWSTAHAEHEAVTNFFFQHGRKQLIYSPRLAYQTEWKLFRSSRKFKATPPSRQCLAEGQTVLSISRNIESAAEATYSGF</sequence>
<feature type="non-terminal residue" evidence="1">
    <location>
        <position position="113"/>
    </location>
</feature>
<dbReference type="EMBL" id="OW152816">
    <property type="protein sequence ID" value="CAH2065709.1"/>
    <property type="molecule type" value="Genomic_DNA"/>
</dbReference>
<proteinExistence type="predicted"/>
<reference evidence="1" key="1">
    <citation type="submission" date="2022-03" db="EMBL/GenBank/DDBJ databases">
        <authorList>
            <person name="Martin H S."/>
        </authorList>
    </citation>
    <scope>NUCLEOTIDE SEQUENCE</scope>
</reference>
<gene>
    <name evidence="1" type="ORF">IPOD504_LOCUS13097</name>
</gene>
<accession>A0ABN8ISQ8</accession>
<keyword evidence="2" id="KW-1185">Reference proteome</keyword>
<evidence type="ECO:0000313" key="1">
    <source>
        <dbReference type="EMBL" id="CAH2065709.1"/>
    </source>
</evidence>
<protein>
    <submittedName>
        <fullName evidence="1">Uncharacterized protein</fullName>
    </submittedName>
</protein>
<evidence type="ECO:0000313" key="2">
    <source>
        <dbReference type="Proteomes" id="UP000837857"/>
    </source>
</evidence>